<evidence type="ECO:0000313" key="2">
    <source>
        <dbReference type="Proteomes" id="UP000284706"/>
    </source>
</evidence>
<comment type="caution">
    <text evidence="1">The sequence shown here is derived from an EMBL/GenBank/DDBJ whole genome shotgun (WGS) entry which is preliminary data.</text>
</comment>
<dbReference type="Proteomes" id="UP000284706">
    <property type="component" value="Unassembled WGS sequence"/>
</dbReference>
<name>A0A409W8L9_9AGAR</name>
<accession>A0A409W8L9</accession>
<evidence type="ECO:0000313" key="1">
    <source>
        <dbReference type="EMBL" id="PPQ74845.1"/>
    </source>
</evidence>
<protein>
    <submittedName>
        <fullName evidence="1">Uncharacterized protein</fullName>
    </submittedName>
</protein>
<dbReference type="InParanoid" id="A0A409W8L9"/>
<sequence length="74" mass="8389">MSPGKTHEDQKILDLFSPRFTSYTVFLKFWLKKLCPVVFAIVRDRTLIRIAALPGLAGLKGENLFQVTSRGHTL</sequence>
<keyword evidence="2" id="KW-1185">Reference proteome</keyword>
<reference evidence="1 2" key="1">
    <citation type="journal article" date="2018" name="Evol. Lett.">
        <title>Horizontal gene cluster transfer increased hallucinogenic mushroom diversity.</title>
        <authorList>
            <person name="Reynolds H.T."/>
            <person name="Vijayakumar V."/>
            <person name="Gluck-Thaler E."/>
            <person name="Korotkin H.B."/>
            <person name="Matheny P.B."/>
            <person name="Slot J.C."/>
        </authorList>
    </citation>
    <scope>NUCLEOTIDE SEQUENCE [LARGE SCALE GENOMIC DNA]</scope>
    <source>
        <strain evidence="1 2">SRW20</strain>
    </source>
</reference>
<organism evidence="1 2">
    <name type="scientific">Gymnopilus dilepis</name>
    <dbReference type="NCBI Taxonomy" id="231916"/>
    <lineage>
        <taxon>Eukaryota</taxon>
        <taxon>Fungi</taxon>
        <taxon>Dikarya</taxon>
        <taxon>Basidiomycota</taxon>
        <taxon>Agaricomycotina</taxon>
        <taxon>Agaricomycetes</taxon>
        <taxon>Agaricomycetidae</taxon>
        <taxon>Agaricales</taxon>
        <taxon>Agaricineae</taxon>
        <taxon>Hymenogastraceae</taxon>
        <taxon>Gymnopilus</taxon>
    </lineage>
</organism>
<dbReference type="AlphaFoldDB" id="A0A409W8L9"/>
<gene>
    <name evidence="1" type="ORF">CVT26_005225</name>
</gene>
<dbReference type="EMBL" id="NHYE01005309">
    <property type="protein sequence ID" value="PPQ74845.1"/>
    <property type="molecule type" value="Genomic_DNA"/>
</dbReference>
<proteinExistence type="predicted"/>